<dbReference type="CDD" id="cd19165">
    <property type="entry name" value="HemeO"/>
    <property type="match status" value="1"/>
</dbReference>
<evidence type="ECO:0000313" key="12">
    <source>
        <dbReference type="Proteomes" id="UP000324585"/>
    </source>
</evidence>
<keyword evidence="9" id="KW-0408">Iron</keyword>
<feature type="compositionally biased region" description="Low complexity" evidence="10">
    <location>
        <begin position="52"/>
        <end position="64"/>
    </location>
</feature>
<evidence type="ECO:0000256" key="4">
    <source>
        <dbReference type="ARBA" id="ARBA00022617"/>
    </source>
</evidence>
<accession>A0A5J4YWV0</accession>
<dbReference type="OrthoDB" id="652091at2759"/>
<evidence type="ECO:0000256" key="9">
    <source>
        <dbReference type="ARBA" id="ARBA00023004"/>
    </source>
</evidence>
<comment type="caution">
    <text evidence="11">The sequence shown here is derived from an EMBL/GenBank/DDBJ whole genome shotgun (WGS) entry which is preliminary data.</text>
</comment>
<keyword evidence="2" id="KW-0150">Chloroplast</keyword>
<dbReference type="InterPro" id="IPR016053">
    <property type="entry name" value="Haem_Oase-like"/>
</dbReference>
<dbReference type="GO" id="GO:0006788">
    <property type="term" value="P:heme oxidation"/>
    <property type="evidence" value="ECO:0007669"/>
    <property type="project" value="InterPro"/>
</dbReference>
<dbReference type="Proteomes" id="UP000324585">
    <property type="component" value="Unassembled WGS sequence"/>
</dbReference>
<keyword evidence="7" id="KW-0809">Transit peptide</keyword>
<dbReference type="InterPro" id="IPR016084">
    <property type="entry name" value="Haem_Oase-like_multi-hlx"/>
</dbReference>
<evidence type="ECO:0000256" key="5">
    <source>
        <dbReference type="ARBA" id="ARBA00022640"/>
    </source>
</evidence>
<evidence type="ECO:0000256" key="10">
    <source>
        <dbReference type="SAM" id="MobiDB-lite"/>
    </source>
</evidence>
<keyword evidence="5" id="KW-0934">Plastid</keyword>
<gene>
    <name evidence="11" type="ORF">FVE85_3415</name>
</gene>
<dbReference type="InterPro" id="IPR002051">
    <property type="entry name" value="Haem_Oase"/>
</dbReference>
<dbReference type="GO" id="GO:0046872">
    <property type="term" value="F:metal ion binding"/>
    <property type="evidence" value="ECO:0007669"/>
    <property type="project" value="UniProtKB-KW"/>
</dbReference>
<dbReference type="PANTHER" id="PTHR35703">
    <property type="entry name" value="HEME OXYGENASE 1, CHLOROPLASTIC-RELATED"/>
    <property type="match status" value="1"/>
</dbReference>
<reference evidence="12" key="1">
    <citation type="journal article" date="2019" name="Nat. Commun.">
        <title>Expansion of phycobilisome linker gene families in mesophilic red algae.</title>
        <authorList>
            <person name="Lee J."/>
            <person name="Kim D."/>
            <person name="Bhattacharya D."/>
            <person name="Yoon H.S."/>
        </authorList>
    </citation>
    <scope>NUCLEOTIDE SEQUENCE [LARGE SCALE GENOMIC DNA]</scope>
    <source>
        <strain evidence="12">CCMP 1328</strain>
    </source>
</reference>
<dbReference type="SUPFAM" id="SSF48613">
    <property type="entry name" value="Heme oxygenase-like"/>
    <property type="match status" value="1"/>
</dbReference>
<dbReference type="InterPro" id="IPR016951">
    <property type="entry name" value="Haem_Oase_decyc_pln"/>
</dbReference>
<evidence type="ECO:0000256" key="6">
    <source>
        <dbReference type="ARBA" id="ARBA00022723"/>
    </source>
</evidence>
<dbReference type="Pfam" id="PF01126">
    <property type="entry name" value="Heme_oxygenase"/>
    <property type="match status" value="1"/>
</dbReference>
<dbReference type="AlphaFoldDB" id="A0A5J4YWV0"/>
<evidence type="ECO:0000256" key="3">
    <source>
        <dbReference type="ARBA" id="ARBA00022531"/>
    </source>
</evidence>
<proteinExistence type="predicted"/>
<evidence type="ECO:0000256" key="7">
    <source>
        <dbReference type="ARBA" id="ARBA00022946"/>
    </source>
</evidence>
<evidence type="ECO:0000256" key="2">
    <source>
        <dbReference type="ARBA" id="ARBA00022528"/>
    </source>
</evidence>
<dbReference type="GO" id="GO:0009507">
    <property type="term" value="C:chloroplast"/>
    <property type="evidence" value="ECO:0007669"/>
    <property type="project" value="UniProtKB-SubCell"/>
</dbReference>
<dbReference type="GO" id="GO:0004392">
    <property type="term" value="F:heme oxygenase (decyclizing) activity"/>
    <property type="evidence" value="ECO:0007669"/>
    <property type="project" value="InterPro"/>
</dbReference>
<evidence type="ECO:0000256" key="8">
    <source>
        <dbReference type="ARBA" id="ARBA00023002"/>
    </source>
</evidence>
<dbReference type="Gene3D" id="1.20.910.10">
    <property type="entry name" value="Heme oxygenase-like"/>
    <property type="match status" value="1"/>
</dbReference>
<keyword evidence="8" id="KW-0560">Oxidoreductase</keyword>
<dbReference type="OMA" id="PPEFICH"/>
<keyword evidence="12" id="KW-1185">Reference proteome</keyword>
<sequence>MAAFVGGFAAPVASTQVNGARLFSASKNVACFTARLRRVHASRGTVSMHGPSANASSSSSSAAAAERRPGSHKGFVEEMRFVAMRLHTKDQAPREGQMEEAALPIQEWRPRKEDYLQFLVDSKAVYDFMEARMADADAAWLHEFTSTGLERGAALDKDIQWFRMLDFDVPPPTPAATKYIAYLQELVRDKPNAFLCHWYNYYFAHSAGGRMIGRMMSNLLFEGKEFEFYAWEKDVKEILGEVREKIDRVASDWPRDVKDECLNETSLAFAYSGTVLSNLAKAS</sequence>
<name>A0A5J4YWV0_PORPP</name>
<comment type="subcellular location">
    <subcellularLocation>
        <location evidence="1">Plastid</location>
        <location evidence="1">Chloroplast</location>
    </subcellularLocation>
</comment>
<evidence type="ECO:0000256" key="1">
    <source>
        <dbReference type="ARBA" id="ARBA00004229"/>
    </source>
</evidence>
<feature type="region of interest" description="Disordered" evidence="10">
    <location>
        <begin position="43"/>
        <end position="71"/>
    </location>
</feature>
<dbReference type="PANTHER" id="PTHR35703:SF2">
    <property type="entry name" value="HEME OXYGENASE 1, CHLOROPLASTIC-RELATED"/>
    <property type="match status" value="1"/>
</dbReference>
<protein>
    <submittedName>
        <fullName evidence="11">Heme oxygenase 1, chloroplastic</fullName>
    </submittedName>
</protein>
<keyword evidence="3" id="KW-0602">Photosynthesis</keyword>
<dbReference type="GO" id="GO:0015979">
    <property type="term" value="P:photosynthesis"/>
    <property type="evidence" value="ECO:0007669"/>
    <property type="project" value="UniProtKB-KW"/>
</dbReference>
<keyword evidence="6" id="KW-0479">Metal-binding</keyword>
<organism evidence="11 12">
    <name type="scientific">Porphyridium purpureum</name>
    <name type="common">Red alga</name>
    <name type="synonym">Porphyridium cruentum</name>
    <dbReference type="NCBI Taxonomy" id="35688"/>
    <lineage>
        <taxon>Eukaryota</taxon>
        <taxon>Rhodophyta</taxon>
        <taxon>Bangiophyceae</taxon>
        <taxon>Porphyridiales</taxon>
        <taxon>Porphyridiaceae</taxon>
        <taxon>Porphyridium</taxon>
    </lineage>
</organism>
<dbReference type="EMBL" id="VRMN01000004">
    <property type="protein sequence ID" value="KAA8495174.1"/>
    <property type="molecule type" value="Genomic_DNA"/>
</dbReference>
<evidence type="ECO:0000313" key="11">
    <source>
        <dbReference type="EMBL" id="KAA8495174.1"/>
    </source>
</evidence>
<keyword evidence="4" id="KW-0349">Heme</keyword>